<evidence type="ECO:0000313" key="4">
    <source>
        <dbReference type="Proteomes" id="UP000189735"/>
    </source>
</evidence>
<proteinExistence type="predicted"/>
<feature type="compositionally biased region" description="Basic and acidic residues" evidence="1">
    <location>
        <begin position="403"/>
        <end position="422"/>
    </location>
</feature>
<feature type="transmembrane region" description="Helical" evidence="2">
    <location>
        <begin position="27"/>
        <end position="45"/>
    </location>
</feature>
<reference evidence="4" key="1">
    <citation type="submission" date="2017-02" db="EMBL/GenBank/DDBJ databases">
        <authorList>
            <person name="Varghese N."/>
            <person name="Submissions S."/>
        </authorList>
    </citation>
    <scope>NUCLEOTIDE SEQUENCE [LARGE SCALE GENOMIC DNA]</scope>
    <source>
        <strain evidence="4">VKM Ac-2052</strain>
    </source>
</reference>
<feature type="transmembrane region" description="Helical" evidence="2">
    <location>
        <begin position="78"/>
        <end position="97"/>
    </location>
</feature>
<accession>A0A1T4WY23</accession>
<name>A0A1T4WY23_9MICO</name>
<dbReference type="RefSeq" id="WP_176141167.1">
    <property type="nucleotide sequence ID" value="NZ_FUYG01000001.1"/>
</dbReference>
<keyword evidence="2" id="KW-0812">Transmembrane</keyword>
<feature type="transmembrane region" description="Helical" evidence="2">
    <location>
        <begin position="356"/>
        <end position="384"/>
    </location>
</feature>
<feature type="transmembrane region" description="Helical" evidence="2">
    <location>
        <begin position="109"/>
        <end position="133"/>
    </location>
</feature>
<feature type="transmembrane region" description="Helical" evidence="2">
    <location>
        <begin position="195"/>
        <end position="223"/>
    </location>
</feature>
<dbReference type="Proteomes" id="UP000189735">
    <property type="component" value="Unassembled WGS sequence"/>
</dbReference>
<evidence type="ECO:0000256" key="1">
    <source>
        <dbReference type="SAM" id="MobiDB-lite"/>
    </source>
</evidence>
<gene>
    <name evidence="3" type="ORF">SAMN06295879_0455</name>
</gene>
<feature type="region of interest" description="Disordered" evidence="1">
    <location>
        <begin position="401"/>
        <end position="434"/>
    </location>
</feature>
<feature type="transmembrane region" description="Helical" evidence="2">
    <location>
        <begin position="312"/>
        <end position="336"/>
    </location>
</feature>
<evidence type="ECO:0000256" key="2">
    <source>
        <dbReference type="SAM" id="Phobius"/>
    </source>
</evidence>
<keyword evidence="2" id="KW-1133">Transmembrane helix</keyword>
<keyword evidence="2" id="KW-0472">Membrane</keyword>
<organism evidence="3 4">
    <name type="scientific">Agreia bicolorata</name>
    <dbReference type="NCBI Taxonomy" id="110935"/>
    <lineage>
        <taxon>Bacteria</taxon>
        <taxon>Bacillati</taxon>
        <taxon>Actinomycetota</taxon>
        <taxon>Actinomycetes</taxon>
        <taxon>Micrococcales</taxon>
        <taxon>Microbacteriaceae</taxon>
        <taxon>Agreia</taxon>
    </lineage>
</organism>
<feature type="transmembrane region" description="Helical" evidence="2">
    <location>
        <begin position="52"/>
        <end position="72"/>
    </location>
</feature>
<dbReference type="EMBL" id="FUYG01000001">
    <property type="protein sequence ID" value="SKA82250.1"/>
    <property type="molecule type" value="Genomic_DNA"/>
</dbReference>
<feature type="transmembrane region" description="Helical" evidence="2">
    <location>
        <begin position="229"/>
        <end position="249"/>
    </location>
</feature>
<protein>
    <submittedName>
        <fullName evidence="3">Putative colanic acid polymerase</fullName>
    </submittedName>
</protein>
<dbReference type="AlphaFoldDB" id="A0A1T4WY23"/>
<evidence type="ECO:0000313" key="3">
    <source>
        <dbReference type="EMBL" id="SKA82250.1"/>
    </source>
</evidence>
<sequence length="434" mass="46675">MFSKRIAALAFIFVIFQHFEVVSLGGFPLTMGLVVGLLLVLLVTPRTPYGPLTAALALVVALSGFAAVATPSVDSAEYFRTLGLFLLCAFIITRAIWSDVNPLLNISDISSGLFVALVFVATMSVLQVVTGYLGSVAFFNPFGSAQYLYQYKPHIEFVEFPRAQGFFLEPSYDAFVIGSLTTALLCLGKRQLLSVLFGAIGLLACQSATGLIIFAAVLVVVAIRSGPAIRLTALVLVSATLVIAGSTVIGRLDSIGTTSTSANYRILAPLEVLRDTLLNSPFGRPLGSVAKTLSTYGLQNGVTQGTSLDNGLYVLVFYFGWTGLIAVCAWALFTVVIVARRLSRWPKNNLSWIAPIWIFLSMLFSGGIMLPEFAIGTWLVIICFRASPKLTKTEGDSLELEAEAEHSDRNVSRSGGLRKDARFSGTAPFARRGL</sequence>